<evidence type="ECO:0000313" key="17">
    <source>
        <dbReference type="Proteomes" id="UP000478008"/>
    </source>
</evidence>
<comment type="cofactor">
    <cofactor evidence="1">
        <name>Mg(2+)</name>
        <dbReference type="ChEBI" id="CHEBI:18420"/>
    </cofactor>
</comment>
<dbReference type="InterPro" id="IPR001044">
    <property type="entry name" value="XPG/Rad2_eukaryotes"/>
</dbReference>
<reference evidence="16 17" key="1">
    <citation type="submission" date="2019-07" db="EMBL/GenBank/DDBJ databases">
        <authorList>
            <person name="Friedrich A."/>
            <person name="Schacherer J."/>
        </authorList>
    </citation>
    <scope>NUCLEOTIDE SEQUENCE [LARGE SCALE GENOMIC DNA]</scope>
</reference>
<dbReference type="GO" id="GO:0046872">
    <property type="term" value="F:metal ion binding"/>
    <property type="evidence" value="ECO:0007669"/>
    <property type="project" value="UniProtKB-KW"/>
</dbReference>
<keyword evidence="8" id="KW-0378">Hydrolase</keyword>
<dbReference type="InterPro" id="IPR008918">
    <property type="entry name" value="HhH2"/>
</dbReference>
<dbReference type="InterPro" id="IPR006086">
    <property type="entry name" value="XPG-I_dom"/>
</dbReference>
<evidence type="ECO:0000313" key="16">
    <source>
        <dbReference type="EMBL" id="VUG19443.1"/>
    </source>
</evidence>
<dbReference type="CDD" id="cd09904">
    <property type="entry name" value="H3TH_XPG"/>
    <property type="match status" value="1"/>
</dbReference>
<dbReference type="GO" id="GO:0003697">
    <property type="term" value="F:single-stranded DNA binding"/>
    <property type="evidence" value="ECO:0007669"/>
    <property type="project" value="InterPro"/>
</dbReference>
<keyword evidence="4" id="KW-0540">Nuclease</keyword>
<dbReference type="PANTHER" id="PTHR16171:SF7">
    <property type="entry name" value="DNA REPAIR PROTEIN RAD2"/>
    <property type="match status" value="1"/>
</dbReference>
<feature type="region of interest" description="Disordered" evidence="13">
    <location>
        <begin position="338"/>
        <end position="465"/>
    </location>
</feature>
<dbReference type="EMBL" id="CABFWN010000005">
    <property type="protein sequence ID" value="VUG19443.1"/>
    <property type="molecule type" value="Genomic_DNA"/>
</dbReference>
<proteinExistence type="inferred from homology"/>
<dbReference type="GO" id="GO:0006289">
    <property type="term" value="P:nucleotide-excision repair"/>
    <property type="evidence" value="ECO:0007669"/>
    <property type="project" value="InterPro"/>
</dbReference>
<name>A0A7D9H1F6_DEKBR</name>
<evidence type="ECO:0000256" key="1">
    <source>
        <dbReference type="ARBA" id="ARBA00001946"/>
    </source>
</evidence>
<dbReference type="SUPFAM" id="SSF88723">
    <property type="entry name" value="PIN domain-like"/>
    <property type="match status" value="1"/>
</dbReference>
<dbReference type="Pfam" id="PF00752">
    <property type="entry name" value="XPG_N"/>
    <property type="match status" value="1"/>
</dbReference>
<evidence type="ECO:0000259" key="15">
    <source>
        <dbReference type="SMART" id="SM00485"/>
    </source>
</evidence>
<evidence type="ECO:0000256" key="8">
    <source>
        <dbReference type="ARBA" id="ARBA00022801"/>
    </source>
</evidence>
<evidence type="ECO:0000256" key="11">
    <source>
        <dbReference type="ARBA" id="ARBA00023242"/>
    </source>
</evidence>
<comment type="subcellular location">
    <subcellularLocation>
        <location evidence="2">Nucleus</location>
    </subcellularLocation>
</comment>
<evidence type="ECO:0000256" key="10">
    <source>
        <dbReference type="ARBA" id="ARBA00023204"/>
    </source>
</evidence>
<protein>
    <submittedName>
        <fullName evidence="16">DEBR0S5_02894g1_1</fullName>
    </submittedName>
</protein>
<dbReference type="InterPro" id="IPR019974">
    <property type="entry name" value="XPG_CS"/>
</dbReference>
<dbReference type="InterPro" id="IPR036279">
    <property type="entry name" value="5-3_exonuclease_C_sf"/>
</dbReference>
<evidence type="ECO:0000256" key="7">
    <source>
        <dbReference type="ARBA" id="ARBA00022763"/>
    </source>
</evidence>
<dbReference type="FunFam" id="3.40.50.1010:FF:000061">
    <property type="entry name" value="Single-stranded DNA endonuclease (Eurofung)"/>
    <property type="match status" value="1"/>
</dbReference>
<dbReference type="InterPro" id="IPR006085">
    <property type="entry name" value="XPG_DNA_repair_N"/>
</dbReference>
<dbReference type="PANTHER" id="PTHR16171">
    <property type="entry name" value="DNA REPAIR PROTEIN COMPLEMENTING XP-G CELLS-RELATED"/>
    <property type="match status" value="1"/>
</dbReference>
<keyword evidence="7" id="KW-0227">DNA damage</keyword>
<evidence type="ECO:0000256" key="4">
    <source>
        <dbReference type="ARBA" id="ARBA00022722"/>
    </source>
</evidence>
<keyword evidence="5" id="KW-0479">Metal-binding</keyword>
<dbReference type="GO" id="GO:0004520">
    <property type="term" value="F:DNA endonuclease activity"/>
    <property type="evidence" value="ECO:0007669"/>
    <property type="project" value="TreeGrafter"/>
</dbReference>
<dbReference type="GO" id="GO:0016788">
    <property type="term" value="F:hydrolase activity, acting on ester bonds"/>
    <property type="evidence" value="ECO:0007669"/>
    <property type="project" value="InterPro"/>
</dbReference>
<evidence type="ECO:0000256" key="12">
    <source>
        <dbReference type="SAM" id="Coils"/>
    </source>
</evidence>
<dbReference type="CDD" id="cd09868">
    <property type="entry name" value="PIN_XPG_RAD2"/>
    <property type="match status" value="2"/>
</dbReference>
<feature type="domain" description="XPG-I" evidence="14">
    <location>
        <begin position="882"/>
        <end position="951"/>
    </location>
</feature>
<dbReference type="PRINTS" id="PR00066">
    <property type="entry name" value="XRODRMPGMNTG"/>
</dbReference>
<organism evidence="16 17">
    <name type="scientific">Dekkera bruxellensis</name>
    <name type="common">Brettanomyces custersii</name>
    <dbReference type="NCBI Taxonomy" id="5007"/>
    <lineage>
        <taxon>Eukaryota</taxon>
        <taxon>Fungi</taxon>
        <taxon>Dikarya</taxon>
        <taxon>Ascomycota</taxon>
        <taxon>Saccharomycotina</taxon>
        <taxon>Pichiomycetes</taxon>
        <taxon>Pichiales</taxon>
        <taxon>Pichiaceae</taxon>
        <taxon>Brettanomyces</taxon>
    </lineage>
</organism>
<dbReference type="Gene3D" id="3.40.50.1010">
    <property type="entry name" value="5'-nuclease"/>
    <property type="match status" value="2"/>
</dbReference>
<evidence type="ECO:0000256" key="3">
    <source>
        <dbReference type="ARBA" id="ARBA00005283"/>
    </source>
</evidence>
<dbReference type="SMART" id="SM00484">
    <property type="entry name" value="XPGI"/>
    <property type="match status" value="1"/>
</dbReference>
<keyword evidence="6" id="KW-0255">Endonuclease</keyword>
<feature type="compositionally biased region" description="Basic and acidic residues" evidence="13">
    <location>
        <begin position="338"/>
        <end position="352"/>
    </location>
</feature>
<feature type="compositionally biased region" description="Basic and acidic residues" evidence="13">
    <location>
        <begin position="395"/>
        <end position="409"/>
    </location>
</feature>
<feature type="compositionally biased region" description="Acidic residues" evidence="13">
    <location>
        <begin position="425"/>
        <end position="439"/>
    </location>
</feature>
<comment type="similarity">
    <text evidence="3">Belongs to the XPG/RAD2 endonuclease family. XPG subfamily.</text>
</comment>
<keyword evidence="17" id="KW-1185">Reference proteome</keyword>
<dbReference type="AlphaFoldDB" id="A0A7D9H1F6"/>
<dbReference type="PROSITE" id="PS00841">
    <property type="entry name" value="XPG_1"/>
    <property type="match status" value="1"/>
</dbReference>
<evidence type="ECO:0000256" key="5">
    <source>
        <dbReference type="ARBA" id="ARBA00022723"/>
    </source>
</evidence>
<dbReference type="InterPro" id="IPR029060">
    <property type="entry name" value="PIN-like_dom_sf"/>
</dbReference>
<feature type="domain" description="XPG N-terminal" evidence="15">
    <location>
        <begin position="1"/>
        <end position="98"/>
    </location>
</feature>
<keyword evidence="12" id="KW-0175">Coiled coil</keyword>
<evidence type="ECO:0000256" key="13">
    <source>
        <dbReference type="SAM" id="MobiDB-lite"/>
    </source>
</evidence>
<evidence type="ECO:0000256" key="6">
    <source>
        <dbReference type="ARBA" id="ARBA00022759"/>
    </source>
</evidence>
<dbReference type="Gene3D" id="1.10.150.20">
    <property type="entry name" value="5' to 3' exonuclease, C-terminal subdomain"/>
    <property type="match status" value="1"/>
</dbReference>
<evidence type="ECO:0000256" key="9">
    <source>
        <dbReference type="ARBA" id="ARBA00022842"/>
    </source>
</evidence>
<sequence length="1138" mass="130706">MGVHELWDIVGPTARPVRLEALRSKRLAIDASIWIYQFLKAVRDKNGNPLKNAHIVGFFRRICKLLYFGIRPVFVFDGGVPALKKQTIRKRKERRQDQKENVEKTAQRLLAKQLQHRAEAENEGDRAIISHKQVFATKREVPIENLQFEEYYDDNNYLKSAHISQSGGQEPKKKERESKFFGKQDDYDLPKLEKFDIDKNDERMVTDYEYDRLTQNIKDGLGDVNLDNIDPESSQFDKLPLSTQYIILSHLRLRSRLRMGYTKDQLEALFPNSMEFSKFQIQMVQKRNYYTQRLMNASGMDKDSFDDISRRVAGEKNREYKLKRTEGGYVLSITKGNEDEGRTVEKPIKISDENETEDDKESFQSEDEFLDNFEPDNNDSGNEIDSLDYWPDTDDSNKVVNEKKLDKKSPGSITYSENNDNKNDSDDDDDDDNDDDSVQWEDLSLDKKTSSFPIEMNKSGLPTISLRENKPQHHEAVTAFMDPSIHSDNTLFVEQSKNKERNTPDPIMDKIKSLYEYAERNNKNNATMTVPPIIQQDTESFPIDEDELHSMEEDELRQAIELSKKDYRSMQQKSNDKADSNIVTARDTDQPPIILTKEALSKTLKLPTFNTGGSLLQKGNVPQIHKKMKTHDNITAEKVSSDSNSPKGFAAKNAEVSSKPKNDSKIPAKLPDWFNNTEVNQTPEERFKSDIGVNNALNEKTEDEKAGIVRFSEVEDLLSAKDEVSDPLILDDANKPKEKAEVIYIRDSDEYDSPTTQESLKDSAVQVNGNAEVQKSRTAEQIPDDSVANPLSRSNGAKHGLEDSYEFSEEEEENLNQNLKKEEETYGQFVDTISQNVAPKQNNGSKWTMDEEIKLQEKLKKQKRDSDEVSTSMILDVQDLLSRFGIPFITAPMEAEAQCAELFGLKLVDGIVTDDSDCFLFGGSIIYKNMFNEKNFVECYQLEDIARDMGLTRKQMIDLALMLGSDYTSGLKGVGKVTAVEILSEFGDLVTFRNWWLEYQGGKIDKSNDNKMRRKIRKQMSKADLFLGRDFPDPAVINAYLHPEVDHDKTKFQWGYPNLDKLRTFLMFNVGWTQDKIDQILIPIIKSMNKPQKIIEEFFPAELVRKRRKIMMGKRLTEATNKLKASYDERQAESKGQH</sequence>
<feature type="coiled-coil region" evidence="12">
    <location>
        <begin position="85"/>
        <end position="123"/>
    </location>
</feature>
<accession>A0A7D9H1F6</accession>
<dbReference type="GO" id="GO:0005634">
    <property type="term" value="C:nucleus"/>
    <property type="evidence" value="ECO:0007669"/>
    <property type="project" value="UniProtKB-SubCell"/>
</dbReference>
<keyword evidence="11" id="KW-0539">Nucleus</keyword>
<dbReference type="SMART" id="SM00485">
    <property type="entry name" value="XPGN"/>
    <property type="match status" value="1"/>
</dbReference>
<gene>
    <name evidence="16" type="primary">RAD2</name>
    <name evidence="16" type="ORF">DEBR0S5_02894G</name>
</gene>
<keyword evidence="9" id="KW-0460">Magnesium</keyword>
<keyword evidence="10" id="KW-0234">DNA repair</keyword>
<dbReference type="PRINTS" id="PR00853">
    <property type="entry name" value="XPGRADSUPER"/>
</dbReference>
<feature type="region of interest" description="Disordered" evidence="13">
    <location>
        <begin position="636"/>
        <end position="675"/>
    </location>
</feature>
<dbReference type="SMART" id="SM00279">
    <property type="entry name" value="HhH2"/>
    <property type="match status" value="1"/>
</dbReference>
<evidence type="ECO:0000256" key="2">
    <source>
        <dbReference type="ARBA" id="ARBA00004123"/>
    </source>
</evidence>
<dbReference type="PROSITE" id="PS00842">
    <property type="entry name" value="XPG_2"/>
    <property type="match status" value="1"/>
</dbReference>
<dbReference type="InterPro" id="IPR006084">
    <property type="entry name" value="XPG/Rad2"/>
</dbReference>
<evidence type="ECO:0000259" key="14">
    <source>
        <dbReference type="SMART" id="SM00484"/>
    </source>
</evidence>
<feature type="compositionally biased region" description="Acidic residues" evidence="13">
    <location>
        <begin position="353"/>
        <end position="377"/>
    </location>
</feature>
<dbReference type="Pfam" id="PF00867">
    <property type="entry name" value="XPG_I"/>
    <property type="match status" value="1"/>
</dbReference>
<dbReference type="SUPFAM" id="SSF47807">
    <property type="entry name" value="5' to 3' exonuclease, C-terminal subdomain"/>
    <property type="match status" value="1"/>
</dbReference>
<dbReference type="Proteomes" id="UP000478008">
    <property type="component" value="Unassembled WGS sequence"/>
</dbReference>
<feature type="region of interest" description="Disordered" evidence="13">
    <location>
        <begin position="746"/>
        <end position="806"/>
    </location>
</feature>